<evidence type="ECO:0000256" key="1">
    <source>
        <dbReference type="ARBA" id="ARBA00004370"/>
    </source>
</evidence>
<sequence>FPTSQPPSSLCILSLGTPPSARLFSPACTGNGAEVTGAVGRSVTFHLQSPAGKAAAWSFQNDVIATVKFGNPPEVTFFDEKYKQRLTFLKDGSELTISQLRMDDAGTYTVKDSGVKTTFTLQVYRELAVPTVTCAARNCSADGCRYTLHCTAAGSGSGNISYGWSMGGWQWSEGPIVLVEESPPNESPLTCTARNPVSSRNTTVISPAALCAGNSHGRMR</sequence>
<dbReference type="EMBL" id="VZUG01010356">
    <property type="protein sequence ID" value="NXV87781.1"/>
    <property type="molecule type" value="Genomic_DNA"/>
</dbReference>
<dbReference type="PANTHER" id="PTHR12080">
    <property type="entry name" value="SIGNALING LYMPHOCYTIC ACTIVATION MOLECULE"/>
    <property type="match status" value="1"/>
</dbReference>
<reference evidence="6 7" key="1">
    <citation type="submission" date="2019-09" db="EMBL/GenBank/DDBJ databases">
        <title>Bird 10,000 Genomes (B10K) Project - Family phase.</title>
        <authorList>
            <person name="Zhang G."/>
        </authorList>
    </citation>
    <scope>NUCLEOTIDE SEQUENCE [LARGE SCALE GENOMIC DNA]</scope>
    <source>
        <strain evidence="6">OUT-0025</strain>
        <tissue evidence="6">Blood</tissue>
    </source>
</reference>
<dbReference type="Proteomes" id="UP000535403">
    <property type="component" value="Unassembled WGS sequence"/>
</dbReference>
<keyword evidence="2" id="KW-0732">Signal</keyword>
<keyword evidence="7" id="KW-1185">Reference proteome</keyword>
<dbReference type="InterPro" id="IPR015631">
    <property type="entry name" value="CD2/SLAM_rcpt"/>
</dbReference>
<feature type="non-terminal residue" evidence="6">
    <location>
        <position position="220"/>
    </location>
</feature>
<gene>
    <name evidence="6" type="primary">Cd84</name>
    <name evidence="6" type="ORF">CALBOR_R03892</name>
</gene>
<evidence type="ECO:0000313" key="7">
    <source>
        <dbReference type="Proteomes" id="UP000535403"/>
    </source>
</evidence>
<dbReference type="SUPFAM" id="SSF48726">
    <property type="entry name" value="Immunoglobulin"/>
    <property type="match status" value="2"/>
</dbReference>
<comment type="subcellular location">
    <subcellularLocation>
        <location evidence="1">Membrane</location>
    </subcellularLocation>
</comment>
<dbReference type="Gene3D" id="2.60.40.10">
    <property type="entry name" value="Immunoglobulins"/>
    <property type="match status" value="2"/>
</dbReference>
<protein>
    <submittedName>
        <fullName evidence="6">SLAF5 protein</fullName>
    </submittedName>
</protein>
<evidence type="ECO:0000256" key="2">
    <source>
        <dbReference type="ARBA" id="ARBA00022729"/>
    </source>
</evidence>
<evidence type="ECO:0000256" key="3">
    <source>
        <dbReference type="ARBA" id="ARBA00023136"/>
    </source>
</evidence>
<dbReference type="PROSITE" id="PS50835">
    <property type="entry name" value="IG_LIKE"/>
    <property type="match status" value="1"/>
</dbReference>
<dbReference type="AlphaFoldDB" id="A0A7L3XIZ3"/>
<dbReference type="InterPro" id="IPR036179">
    <property type="entry name" value="Ig-like_dom_sf"/>
</dbReference>
<name>A0A7L3XIZ3_9AVES</name>
<accession>A0A7L3XIZ3</accession>
<dbReference type="PANTHER" id="PTHR12080:SF55">
    <property type="entry name" value="LYMPHOCYTE FUNCTION-ASSOCIATED ANTIGEN 3"/>
    <property type="match status" value="1"/>
</dbReference>
<keyword evidence="3" id="KW-0472">Membrane</keyword>
<proteinExistence type="predicted"/>
<organism evidence="6 7">
    <name type="scientific">Calonectris borealis</name>
    <name type="common">Cory's shearwater</name>
    <dbReference type="NCBI Taxonomy" id="1323832"/>
    <lineage>
        <taxon>Eukaryota</taxon>
        <taxon>Metazoa</taxon>
        <taxon>Chordata</taxon>
        <taxon>Craniata</taxon>
        <taxon>Vertebrata</taxon>
        <taxon>Euteleostomi</taxon>
        <taxon>Archelosauria</taxon>
        <taxon>Archosauria</taxon>
        <taxon>Dinosauria</taxon>
        <taxon>Saurischia</taxon>
        <taxon>Theropoda</taxon>
        <taxon>Coelurosauria</taxon>
        <taxon>Aves</taxon>
        <taxon>Neognathae</taxon>
        <taxon>Neoaves</taxon>
        <taxon>Aequornithes</taxon>
        <taxon>Procellariiformes</taxon>
        <taxon>Procellariidae</taxon>
        <taxon>Calonectris</taxon>
    </lineage>
</organism>
<evidence type="ECO:0000256" key="4">
    <source>
        <dbReference type="ARBA" id="ARBA00023180"/>
    </source>
</evidence>
<feature type="non-terminal residue" evidence="6">
    <location>
        <position position="1"/>
    </location>
</feature>
<dbReference type="InterPro" id="IPR013783">
    <property type="entry name" value="Ig-like_fold"/>
</dbReference>
<keyword evidence="4" id="KW-0325">Glycoprotein</keyword>
<dbReference type="GO" id="GO:0016020">
    <property type="term" value="C:membrane"/>
    <property type="evidence" value="ECO:0007669"/>
    <property type="project" value="UniProtKB-SubCell"/>
</dbReference>
<dbReference type="InterPro" id="IPR007110">
    <property type="entry name" value="Ig-like_dom"/>
</dbReference>
<feature type="domain" description="Ig-like" evidence="5">
    <location>
        <begin position="130"/>
        <end position="203"/>
    </location>
</feature>
<evidence type="ECO:0000259" key="5">
    <source>
        <dbReference type="PROSITE" id="PS50835"/>
    </source>
</evidence>
<comment type="caution">
    <text evidence="6">The sequence shown here is derived from an EMBL/GenBank/DDBJ whole genome shotgun (WGS) entry which is preliminary data.</text>
</comment>
<evidence type="ECO:0000313" key="6">
    <source>
        <dbReference type="EMBL" id="NXV87781.1"/>
    </source>
</evidence>